<feature type="transmembrane region" description="Helical" evidence="5">
    <location>
        <begin position="44"/>
        <end position="71"/>
    </location>
</feature>
<sequence length="209" mass="21822">MAGLSLALYGVGVVVAFGLRTVVHRRATGDSGLRRPQARPGEAAWWSQLLFGVALVGGLASPLTVLIGLVAPTVEHPLLNGAGIAVAMAGFALVVVSQTHMGASWRIGVEASERTELVTSGVFAQARNPIFTGMVAALWGLWAIAPAWPGLVAAVAMMIAVQLQVRQVEEPYLLATHGAAYRAYAARVGRFVPGLGRLQPPPARSQAQS</sequence>
<evidence type="ECO:0000256" key="5">
    <source>
        <dbReference type="SAM" id="Phobius"/>
    </source>
</evidence>
<comment type="caution">
    <text evidence="6">The sequence shown here is derived from an EMBL/GenBank/DDBJ whole genome shotgun (WGS) entry which is preliminary data.</text>
</comment>
<accession>A0A9W6KX55</accession>
<dbReference type="AlphaFoldDB" id="A0A9W6KX55"/>
<name>A0A9W6KX55_9PSEU</name>
<protein>
    <recommendedName>
        <fullName evidence="8">Protein-S-isoprenylcysteine O-methyltransferase Ste14</fullName>
    </recommendedName>
</protein>
<gene>
    <name evidence="6" type="ORF">GCM10017577_04630</name>
</gene>
<evidence type="ECO:0008006" key="8">
    <source>
        <dbReference type="Google" id="ProtNLM"/>
    </source>
</evidence>
<dbReference type="Pfam" id="PF04191">
    <property type="entry name" value="PEMT"/>
    <property type="match status" value="1"/>
</dbReference>
<feature type="transmembrane region" description="Helical" evidence="5">
    <location>
        <begin position="77"/>
        <end position="96"/>
    </location>
</feature>
<keyword evidence="4 5" id="KW-0472">Membrane</keyword>
<keyword evidence="2 5" id="KW-0812">Transmembrane</keyword>
<evidence type="ECO:0000313" key="7">
    <source>
        <dbReference type="Proteomes" id="UP001143463"/>
    </source>
</evidence>
<organism evidence="6 7">
    <name type="scientific">Pseudonocardia halophobica</name>
    <dbReference type="NCBI Taxonomy" id="29401"/>
    <lineage>
        <taxon>Bacteria</taxon>
        <taxon>Bacillati</taxon>
        <taxon>Actinomycetota</taxon>
        <taxon>Actinomycetes</taxon>
        <taxon>Pseudonocardiales</taxon>
        <taxon>Pseudonocardiaceae</taxon>
        <taxon>Pseudonocardia</taxon>
    </lineage>
</organism>
<feature type="transmembrane region" description="Helical" evidence="5">
    <location>
        <begin position="136"/>
        <end position="161"/>
    </location>
</feature>
<reference evidence="6" key="2">
    <citation type="submission" date="2023-01" db="EMBL/GenBank/DDBJ databases">
        <authorList>
            <person name="Sun Q."/>
            <person name="Evtushenko L."/>
        </authorList>
    </citation>
    <scope>NUCLEOTIDE SEQUENCE</scope>
    <source>
        <strain evidence="6">VKM Ac-1069</strain>
    </source>
</reference>
<evidence type="ECO:0000256" key="4">
    <source>
        <dbReference type="ARBA" id="ARBA00023136"/>
    </source>
</evidence>
<dbReference type="EMBL" id="BSFQ01000001">
    <property type="protein sequence ID" value="GLL09323.1"/>
    <property type="molecule type" value="Genomic_DNA"/>
</dbReference>
<dbReference type="Proteomes" id="UP001143463">
    <property type="component" value="Unassembled WGS sequence"/>
</dbReference>
<evidence type="ECO:0000256" key="1">
    <source>
        <dbReference type="ARBA" id="ARBA00004127"/>
    </source>
</evidence>
<evidence type="ECO:0000256" key="2">
    <source>
        <dbReference type="ARBA" id="ARBA00022692"/>
    </source>
</evidence>
<comment type="subcellular location">
    <subcellularLocation>
        <location evidence="1">Endomembrane system</location>
        <topology evidence="1">Multi-pass membrane protein</topology>
    </subcellularLocation>
</comment>
<dbReference type="GO" id="GO:0012505">
    <property type="term" value="C:endomembrane system"/>
    <property type="evidence" value="ECO:0007669"/>
    <property type="project" value="UniProtKB-SubCell"/>
</dbReference>
<evidence type="ECO:0000313" key="6">
    <source>
        <dbReference type="EMBL" id="GLL09323.1"/>
    </source>
</evidence>
<keyword evidence="3 5" id="KW-1133">Transmembrane helix</keyword>
<evidence type="ECO:0000256" key="3">
    <source>
        <dbReference type="ARBA" id="ARBA00022989"/>
    </source>
</evidence>
<proteinExistence type="predicted"/>
<feature type="transmembrane region" description="Helical" evidence="5">
    <location>
        <begin position="6"/>
        <end position="23"/>
    </location>
</feature>
<reference evidence="6" key="1">
    <citation type="journal article" date="2014" name="Int. J. Syst. Evol. Microbiol.">
        <title>Complete genome sequence of Corynebacterium casei LMG S-19264T (=DSM 44701T), isolated from a smear-ripened cheese.</title>
        <authorList>
            <consortium name="US DOE Joint Genome Institute (JGI-PGF)"/>
            <person name="Walter F."/>
            <person name="Albersmeier A."/>
            <person name="Kalinowski J."/>
            <person name="Ruckert C."/>
        </authorList>
    </citation>
    <scope>NUCLEOTIDE SEQUENCE</scope>
    <source>
        <strain evidence="6">VKM Ac-1069</strain>
    </source>
</reference>
<dbReference type="InterPro" id="IPR007318">
    <property type="entry name" value="Phopholipid_MeTrfase"/>
</dbReference>
<keyword evidence="7" id="KW-1185">Reference proteome</keyword>
<dbReference type="Gene3D" id="1.20.120.1630">
    <property type="match status" value="1"/>
</dbReference>